<gene>
    <name evidence="2" type="ORF">CNQ36_17485</name>
</gene>
<evidence type="ECO:0000313" key="2">
    <source>
        <dbReference type="EMBL" id="AYL37049.1"/>
    </source>
</evidence>
<reference evidence="2 3" key="1">
    <citation type="submission" date="2017-09" db="EMBL/GenBank/DDBJ databases">
        <authorList>
            <person name="Zhang H."/>
            <person name="Hu S."/>
            <person name="Xu J."/>
            <person name="He Z."/>
        </authorList>
    </citation>
    <scope>NUCLEOTIDE SEQUENCE [LARGE SCALE GENOMIC DNA]</scope>
    <source>
        <strain evidence="2 3">TXX3120</strain>
    </source>
</reference>
<feature type="compositionally biased region" description="Basic and acidic residues" evidence="1">
    <location>
        <begin position="24"/>
        <end position="36"/>
    </location>
</feature>
<accession>A0A494V207</accession>
<name>A0A494V207_9ACTN</name>
<keyword evidence="3" id="KW-1185">Reference proteome</keyword>
<feature type="region of interest" description="Disordered" evidence="1">
    <location>
        <begin position="15"/>
        <end position="107"/>
    </location>
</feature>
<dbReference type="AlphaFoldDB" id="A0A494V207"/>
<sequence length="140" mass="15186">MSRFFPQARLLRDHQARSTGCGNVDERSPQTVDKARAAQPRVALSTGNPQAEGGCPQRSPTSPHGCPLFGNATRPLTVPSERRHTGLPRGAVGKARKPGDGPGENSPLPVHAMCRTFCSPQRGPVVHCLRPQGRWTKYRC</sequence>
<organism evidence="2 3">
    <name type="scientific">Streptomyces fungicidicus</name>
    <dbReference type="NCBI Taxonomy" id="68203"/>
    <lineage>
        <taxon>Bacteria</taxon>
        <taxon>Bacillati</taxon>
        <taxon>Actinomycetota</taxon>
        <taxon>Actinomycetes</taxon>
        <taxon>Kitasatosporales</taxon>
        <taxon>Streptomycetaceae</taxon>
        <taxon>Streptomyces</taxon>
    </lineage>
</organism>
<protein>
    <submittedName>
        <fullName evidence="2">Uncharacterized protein</fullName>
    </submittedName>
</protein>
<proteinExistence type="predicted"/>
<dbReference type="EMBL" id="CP023407">
    <property type="protein sequence ID" value="AYL37049.1"/>
    <property type="molecule type" value="Genomic_DNA"/>
</dbReference>
<dbReference type="KEGG" id="sfug:CNQ36_17485"/>
<evidence type="ECO:0000313" key="3">
    <source>
        <dbReference type="Proteomes" id="UP000282170"/>
    </source>
</evidence>
<dbReference type="Proteomes" id="UP000282170">
    <property type="component" value="Chromosome"/>
</dbReference>
<evidence type="ECO:0000256" key="1">
    <source>
        <dbReference type="SAM" id="MobiDB-lite"/>
    </source>
</evidence>